<keyword evidence="2" id="KW-1185">Reference proteome</keyword>
<protein>
    <submittedName>
        <fullName evidence="1">Uncharacterized protein</fullName>
    </submittedName>
</protein>
<sequence length="77" mass="8617">MPRTGQVIIFLTQDIFRVIVVCSSRKMSREINGVCHRHHFDRGRYSLIPPPSASQSHSLTQHIGSTKTSVISPVITC</sequence>
<dbReference type="Gramene" id="OIT06754">
    <property type="protein sequence ID" value="OIT06754"/>
    <property type="gene ID" value="A4A49_10700"/>
</dbReference>
<dbReference type="Proteomes" id="UP000187609">
    <property type="component" value="Unassembled WGS sequence"/>
</dbReference>
<gene>
    <name evidence="1" type="ORF">A4A49_10700</name>
</gene>
<dbReference type="EMBL" id="MJEQ01037184">
    <property type="protein sequence ID" value="OIT06754.1"/>
    <property type="molecule type" value="Genomic_DNA"/>
</dbReference>
<proteinExistence type="predicted"/>
<accession>A0A1J6IPX1</accession>
<evidence type="ECO:0000313" key="1">
    <source>
        <dbReference type="EMBL" id="OIT06754.1"/>
    </source>
</evidence>
<reference evidence="1" key="1">
    <citation type="submission" date="2016-11" db="EMBL/GenBank/DDBJ databases">
        <title>The genome of Nicotiana attenuata.</title>
        <authorList>
            <person name="Xu S."/>
            <person name="Brockmoeller T."/>
            <person name="Gaquerel E."/>
            <person name="Navarro A."/>
            <person name="Kuhl H."/>
            <person name="Gase K."/>
            <person name="Ling Z."/>
            <person name="Zhou W."/>
            <person name="Kreitzer C."/>
            <person name="Stanke M."/>
            <person name="Tang H."/>
            <person name="Lyons E."/>
            <person name="Pandey P."/>
            <person name="Pandey S.P."/>
            <person name="Timmermann B."/>
            <person name="Baldwin I.T."/>
        </authorList>
    </citation>
    <scope>NUCLEOTIDE SEQUENCE [LARGE SCALE GENOMIC DNA]</scope>
    <source>
        <strain evidence="1">UT</strain>
    </source>
</reference>
<evidence type="ECO:0000313" key="2">
    <source>
        <dbReference type="Proteomes" id="UP000187609"/>
    </source>
</evidence>
<organism evidence="1 2">
    <name type="scientific">Nicotiana attenuata</name>
    <name type="common">Coyote tobacco</name>
    <dbReference type="NCBI Taxonomy" id="49451"/>
    <lineage>
        <taxon>Eukaryota</taxon>
        <taxon>Viridiplantae</taxon>
        <taxon>Streptophyta</taxon>
        <taxon>Embryophyta</taxon>
        <taxon>Tracheophyta</taxon>
        <taxon>Spermatophyta</taxon>
        <taxon>Magnoliopsida</taxon>
        <taxon>eudicotyledons</taxon>
        <taxon>Gunneridae</taxon>
        <taxon>Pentapetalae</taxon>
        <taxon>asterids</taxon>
        <taxon>lamiids</taxon>
        <taxon>Solanales</taxon>
        <taxon>Solanaceae</taxon>
        <taxon>Nicotianoideae</taxon>
        <taxon>Nicotianeae</taxon>
        <taxon>Nicotiana</taxon>
    </lineage>
</organism>
<name>A0A1J6IPX1_NICAT</name>
<dbReference type="AlphaFoldDB" id="A0A1J6IPX1"/>
<comment type="caution">
    <text evidence="1">The sequence shown here is derived from an EMBL/GenBank/DDBJ whole genome shotgun (WGS) entry which is preliminary data.</text>
</comment>